<gene>
    <name evidence="6" type="primary">gbpR_22</name>
    <name evidence="6" type="ORF">PIGHUM_03542</name>
</gene>
<dbReference type="InterPro" id="IPR050950">
    <property type="entry name" value="HTH-type_LysR_regulators"/>
</dbReference>
<organism evidence="6 7">
    <name type="scientific">Pigmentiphaga humi</name>
    <dbReference type="NCBI Taxonomy" id="2478468"/>
    <lineage>
        <taxon>Bacteria</taxon>
        <taxon>Pseudomonadati</taxon>
        <taxon>Pseudomonadota</taxon>
        <taxon>Betaproteobacteria</taxon>
        <taxon>Burkholderiales</taxon>
        <taxon>Alcaligenaceae</taxon>
        <taxon>Pigmentiphaga</taxon>
    </lineage>
</organism>
<feature type="domain" description="HTH lysR-type" evidence="5">
    <location>
        <begin position="28"/>
        <end position="85"/>
    </location>
</feature>
<sequence length="332" mass="35670">MTGREPAANTRRVMHKATGVLPAHAAKLKVRHFLLLERLIEHGSLRGAARSLGLAQTAAGALLRELEHALGDTLFIRSRTGVIPTKSAMTLAARSGVAMEVLRVGLAEAARGALPTLRIGIVHHAMMLHGTAWLAAMRREAPDLQLHVHVAPAPELLRGISSGDLDCAIARFPPANMTAAIHEQCRVWPLQPDRWSVVARPGHEIFKARRSLPAASLLQYDWVLPHRDSQTSQVFRSACMAAGISPPQPALVVDGVQYCVSIAAATDLLTICPDSMLGRPLSVKLKPIRTDLAIDASPLAVICRIESQRLQSVRMLLELVLSGPAAATGEVS</sequence>
<dbReference type="OrthoDB" id="5914299at2"/>
<dbReference type="PANTHER" id="PTHR30419">
    <property type="entry name" value="HTH-TYPE TRANSCRIPTIONAL REGULATOR YBHD"/>
    <property type="match status" value="1"/>
</dbReference>
<dbReference type="GO" id="GO:0003677">
    <property type="term" value="F:DNA binding"/>
    <property type="evidence" value="ECO:0007669"/>
    <property type="project" value="UniProtKB-KW"/>
</dbReference>
<comment type="similarity">
    <text evidence="1">Belongs to the LysR transcriptional regulatory family.</text>
</comment>
<dbReference type="EMBL" id="UWPJ01000027">
    <property type="protein sequence ID" value="VCU71457.1"/>
    <property type="molecule type" value="Genomic_DNA"/>
</dbReference>
<reference evidence="6 7" key="1">
    <citation type="submission" date="2018-10" db="EMBL/GenBank/DDBJ databases">
        <authorList>
            <person name="Criscuolo A."/>
        </authorList>
    </citation>
    <scope>NUCLEOTIDE SEQUENCE [LARGE SCALE GENOMIC DNA]</scope>
    <source>
        <strain evidence="6">DnA1</strain>
    </source>
</reference>
<dbReference type="GO" id="GO:0003700">
    <property type="term" value="F:DNA-binding transcription factor activity"/>
    <property type="evidence" value="ECO:0007669"/>
    <property type="project" value="InterPro"/>
</dbReference>
<evidence type="ECO:0000256" key="3">
    <source>
        <dbReference type="ARBA" id="ARBA00023125"/>
    </source>
</evidence>
<keyword evidence="4" id="KW-0804">Transcription</keyword>
<dbReference type="InterPro" id="IPR036390">
    <property type="entry name" value="WH_DNA-bd_sf"/>
</dbReference>
<evidence type="ECO:0000256" key="1">
    <source>
        <dbReference type="ARBA" id="ARBA00009437"/>
    </source>
</evidence>
<dbReference type="AlphaFoldDB" id="A0A3P4B593"/>
<dbReference type="SUPFAM" id="SSF53850">
    <property type="entry name" value="Periplasmic binding protein-like II"/>
    <property type="match status" value="1"/>
</dbReference>
<dbReference type="PROSITE" id="PS50931">
    <property type="entry name" value="HTH_LYSR"/>
    <property type="match status" value="1"/>
</dbReference>
<dbReference type="SUPFAM" id="SSF46785">
    <property type="entry name" value="Winged helix' DNA-binding domain"/>
    <property type="match status" value="1"/>
</dbReference>
<dbReference type="Pfam" id="PF03466">
    <property type="entry name" value="LysR_substrate"/>
    <property type="match status" value="1"/>
</dbReference>
<dbReference type="InterPro" id="IPR036388">
    <property type="entry name" value="WH-like_DNA-bd_sf"/>
</dbReference>
<keyword evidence="2" id="KW-0805">Transcription regulation</keyword>
<dbReference type="Proteomes" id="UP000277294">
    <property type="component" value="Unassembled WGS sequence"/>
</dbReference>
<dbReference type="Pfam" id="PF00126">
    <property type="entry name" value="HTH_1"/>
    <property type="match status" value="1"/>
</dbReference>
<dbReference type="InterPro" id="IPR000847">
    <property type="entry name" value="LysR_HTH_N"/>
</dbReference>
<name>A0A3P4B593_9BURK</name>
<keyword evidence="7" id="KW-1185">Reference proteome</keyword>
<dbReference type="CDD" id="cd05466">
    <property type="entry name" value="PBP2_LTTR_substrate"/>
    <property type="match status" value="1"/>
</dbReference>
<evidence type="ECO:0000256" key="2">
    <source>
        <dbReference type="ARBA" id="ARBA00023015"/>
    </source>
</evidence>
<dbReference type="Gene3D" id="3.40.190.10">
    <property type="entry name" value="Periplasmic binding protein-like II"/>
    <property type="match status" value="2"/>
</dbReference>
<dbReference type="GO" id="GO:0005829">
    <property type="term" value="C:cytosol"/>
    <property type="evidence" value="ECO:0007669"/>
    <property type="project" value="TreeGrafter"/>
</dbReference>
<evidence type="ECO:0000256" key="4">
    <source>
        <dbReference type="ARBA" id="ARBA00023163"/>
    </source>
</evidence>
<dbReference type="PANTHER" id="PTHR30419:SF8">
    <property type="entry name" value="NITROGEN ASSIMILATION TRANSCRIPTIONAL ACTIVATOR-RELATED"/>
    <property type="match status" value="1"/>
</dbReference>
<evidence type="ECO:0000313" key="6">
    <source>
        <dbReference type="EMBL" id="VCU71457.1"/>
    </source>
</evidence>
<dbReference type="RefSeq" id="WP_124081029.1">
    <property type="nucleotide sequence ID" value="NZ_UWPJ01000027.1"/>
</dbReference>
<accession>A0A3P4B593</accession>
<dbReference type="Gene3D" id="1.10.10.10">
    <property type="entry name" value="Winged helix-like DNA-binding domain superfamily/Winged helix DNA-binding domain"/>
    <property type="match status" value="1"/>
</dbReference>
<protein>
    <submittedName>
        <fullName evidence="6">HTH-type transcriptional regulator GbpR</fullName>
    </submittedName>
</protein>
<evidence type="ECO:0000259" key="5">
    <source>
        <dbReference type="PROSITE" id="PS50931"/>
    </source>
</evidence>
<evidence type="ECO:0000313" key="7">
    <source>
        <dbReference type="Proteomes" id="UP000277294"/>
    </source>
</evidence>
<proteinExistence type="inferred from homology"/>
<keyword evidence="3" id="KW-0238">DNA-binding</keyword>
<dbReference type="InterPro" id="IPR005119">
    <property type="entry name" value="LysR_subst-bd"/>
</dbReference>